<proteinExistence type="predicted"/>
<evidence type="ECO:0000313" key="2">
    <source>
        <dbReference type="EMBL" id="MEP0863601.1"/>
    </source>
</evidence>
<evidence type="ECO:0000259" key="1">
    <source>
        <dbReference type="Pfam" id="PF04313"/>
    </source>
</evidence>
<keyword evidence="3" id="KW-1185">Reference proteome</keyword>
<protein>
    <submittedName>
        <fullName evidence="2">Restriction endonuclease subunit R</fullName>
    </submittedName>
</protein>
<keyword evidence="2" id="KW-0255">Endonuclease</keyword>
<dbReference type="GO" id="GO:0004519">
    <property type="term" value="F:endonuclease activity"/>
    <property type="evidence" value="ECO:0007669"/>
    <property type="project" value="UniProtKB-KW"/>
</dbReference>
<gene>
    <name evidence="2" type="ORF">NDI37_03860</name>
</gene>
<accession>A0ABV0JLM2</accession>
<feature type="domain" description="Restriction endonuclease type I HsdR N-terminal" evidence="1">
    <location>
        <begin position="79"/>
        <end position="172"/>
    </location>
</feature>
<dbReference type="InterPro" id="IPR007409">
    <property type="entry name" value="Restrct_endonuc_type1_HsdR_N"/>
</dbReference>
<reference evidence="2 3" key="1">
    <citation type="submission" date="2022-04" db="EMBL/GenBank/DDBJ databases">
        <title>Positive selection, recombination, and allopatry shape intraspecific diversity of widespread and dominant cyanobacteria.</title>
        <authorList>
            <person name="Wei J."/>
            <person name="Shu W."/>
            <person name="Hu C."/>
        </authorList>
    </citation>
    <scope>NUCLEOTIDE SEQUENCE [LARGE SCALE GENOMIC DNA]</scope>
    <source>
        <strain evidence="2 3">GB2-A5</strain>
    </source>
</reference>
<comment type="caution">
    <text evidence="2">The sequence shown here is derived from an EMBL/GenBank/DDBJ whole genome shotgun (WGS) entry which is preliminary data.</text>
</comment>
<dbReference type="RefSeq" id="WP_190418913.1">
    <property type="nucleotide sequence ID" value="NZ_JAMPKK010000005.1"/>
</dbReference>
<keyword evidence="2" id="KW-0378">Hydrolase</keyword>
<organism evidence="2 3">
    <name type="scientific">Funiculus sociatus GB2-A5</name>
    <dbReference type="NCBI Taxonomy" id="2933946"/>
    <lineage>
        <taxon>Bacteria</taxon>
        <taxon>Bacillati</taxon>
        <taxon>Cyanobacteriota</taxon>
        <taxon>Cyanophyceae</taxon>
        <taxon>Coleofasciculales</taxon>
        <taxon>Coleofasciculaceae</taxon>
        <taxon>Funiculus</taxon>
    </lineage>
</organism>
<dbReference type="Proteomes" id="UP001442494">
    <property type="component" value="Unassembled WGS sequence"/>
</dbReference>
<name>A0ABV0JLM2_9CYAN</name>
<dbReference type="Gene3D" id="3.90.1570.30">
    <property type="match status" value="1"/>
</dbReference>
<dbReference type="Pfam" id="PF04313">
    <property type="entry name" value="HSDR_N"/>
    <property type="match status" value="1"/>
</dbReference>
<evidence type="ECO:0000313" key="3">
    <source>
        <dbReference type="Proteomes" id="UP001442494"/>
    </source>
</evidence>
<keyword evidence="2" id="KW-0540">Nuclease</keyword>
<sequence>MVQIIQASKITIGYLIDKFDLQRVNDDKFFTEWLADLPELSELEKQTLDRIKSNFLHLIERQQMIESIVKMVVLSPLLELAGFYQPPFEIDGEKGVEIFVEDEDEVIKGDIDVLVLGNHLWIFVIESKRSSLSLDAGIPQALAYMLGNPNHEKPCFGFVTNGSHFVFLKLIKQDTPQYGRSDDFSIFNRGNDLYRVFSILKHLAALLQ</sequence>
<dbReference type="EMBL" id="JAMPKK010000005">
    <property type="protein sequence ID" value="MEP0863601.1"/>
    <property type="molecule type" value="Genomic_DNA"/>
</dbReference>